<accession>A0ABY6ZGM3</accession>
<name>A0ABY6ZGM3_9BACL</name>
<gene>
    <name evidence="1" type="ORF">NZD89_27365</name>
</gene>
<dbReference type="Proteomes" id="UP001164761">
    <property type="component" value="Chromosome"/>
</dbReference>
<sequence>MDALQQEARLIRMLMERMRDEVASEVALQSSATRTGEWSSRLAGRYGATLYQRARQIVRAFEAEAGGRDDGGIEKP</sequence>
<proteinExistence type="predicted"/>
<keyword evidence="2" id="KW-1185">Reference proteome</keyword>
<protein>
    <submittedName>
        <fullName evidence="1">Uncharacterized protein</fullName>
    </submittedName>
</protein>
<organism evidence="1 2">
    <name type="scientific">Alicyclobacillus fastidiosus</name>
    <dbReference type="NCBI Taxonomy" id="392011"/>
    <lineage>
        <taxon>Bacteria</taxon>
        <taxon>Bacillati</taxon>
        <taxon>Bacillota</taxon>
        <taxon>Bacilli</taxon>
        <taxon>Bacillales</taxon>
        <taxon>Alicyclobacillaceae</taxon>
        <taxon>Alicyclobacillus</taxon>
    </lineage>
</organism>
<reference evidence="1" key="1">
    <citation type="submission" date="2022-08" db="EMBL/GenBank/DDBJ databases">
        <title>Alicyclobacillus fastidiosus DSM 17978, complete genome.</title>
        <authorList>
            <person name="Wang Q."/>
            <person name="Cai R."/>
            <person name="Wang Z."/>
        </authorList>
    </citation>
    <scope>NUCLEOTIDE SEQUENCE</scope>
    <source>
        <strain evidence="1">DSM 17978</strain>
    </source>
</reference>
<evidence type="ECO:0000313" key="2">
    <source>
        <dbReference type="Proteomes" id="UP001164761"/>
    </source>
</evidence>
<dbReference type="RefSeq" id="WP_268005774.1">
    <property type="nucleotide sequence ID" value="NZ_BSUT01000001.1"/>
</dbReference>
<evidence type="ECO:0000313" key="1">
    <source>
        <dbReference type="EMBL" id="WAH41875.1"/>
    </source>
</evidence>
<dbReference type="EMBL" id="CP104067">
    <property type="protein sequence ID" value="WAH41875.1"/>
    <property type="molecule type" value="Genomic_DNA"/>
</dbReference>